<comment type="catalytic activity">
    <reaction evidence="1">
        <text>ATP + protein L-histidine = ADP + protein N-phospho-L-histidine.</text>
        <dbReference type="EC" id="2.7.13.3"/>
    </reaction>
</comment>
<dbReference type="CDD" id="cd06225">
    <property type="entry name" value="HAMP"/>
    <property type="match status" value="1"/>
</dbReference>
<evidence type="ECO:0000256" key="10">
    <source>
        <dbReference type="ARBA" id="ARBA00023136"/>
    </source>
</evidence>
<evidence type="ECO:0000256" key="4">
    <source>
        <dbReference type="ARBA" id="ARBA00022553"/>
    </source>
</evidence>
<keyword evidence="6 11" id="KW-0812">Transmembrane</keyword>
<dbReference type="SMART" id="SM00304">
    <property type="entry name" value="HAMP"/>
    <property type="match status" value="1"/>
</dbReference>
<dbReference type="SMART" id="SM00388">
    <property type="entry name" value="HisKA"/>
    <property type="match status" value="1"/>
</dbReference>
<evidence type="ECO:0000256" key="3">
    <source>
        <dbReference type="ARBA" id="ARBA00012438"/>
    </source>
</evidence>
<dbReference type="SUPFAM" id="SSF55874">
    <property type="entry name" value="ATPase domain of HSP90 chaperone/DNA topoisomerase II/histidine kinase"/>
    <property type="match status" value="1"/>
</dbReference>
<keyword evidence="10 11" id="KW-0472">Membrane</keyword>
<keyword evidence="7" id="KW-0418">Kinase</keyword>
<name>A0ABV9S4M0_9PSEU</name>
<feature type="domain" description="Histidine kinase" evidence="12">
    <location>
        <begin position="237"/>
        <end position="445"/>
    </location>
</feature>
<evidence type="ECO:0000256" key="2">
    <source>
        <dbReference type="ARBA" id="ARBA00004236"/>
    </source>
</evidence>
<dbReference type="PROSITE" id="PS50109">
    <property type="entry name" value="HIS_KIN"/>
    <property type="match status" value="1"/>
</dbReference>
<evidence type="ECO:0000256" key="1">
    <source>
        <dbReference type="ARBA" id="ARBA00000085"/>
    </source>
</evidence>
<keyword evidence="14" id="KW-0067">ATP-binding</keyword>
<evidence type="ECO:0000313" key="15">
    <source>
        <dbReference type="Proteomes" id="UP001595859"/>
    </source>
</evidence>
<dbReference type="Pfam" id="PF02518">
    <property type="entry name" value="HATPase_c"/>
    <property type="match status" value="1"/>
</dbReference>
<keyword evidence="14" id="KW-0547">Nucleotide-binding</keyword>
<evidence type="ECO:0000256" key="11">
    <source>
        <dbReference type="SAM" id="Phobius"/>
    </source>
</evidence>
<gene>
    <name evidence="14" type="ORF">ACFPCV_19920</name>
</gene>
<dbReference type="Pfam" id="PF00512">
    <property type="entry name" value="HisKA"/>
    <property type="match status" value="1"/>
</dbReference>
<keyword evidence="15" id="KW-1185">Reference proteome</keyword>
<dbReference type="GO" id="GO:0005524">
    <property type="term" value="F:ATP binding"/>
    <property type="evidence" value="ECO:0007669"/>
    <property type="project" value="UniProtKB-KW"/>
</dbReference>
<dbReference type="InterPro" id="IPR003660">
    <property type="entry name" value="HAMP_dom"/>
</dbReference>
<dbReference type="EMBL" id="JBHSIS010000009">
    <property type="protein sequence ID" value="MFC4855784.1"/>
    <property type="molecule type" value="Genomic_DNA"/>
</dbReference>
<evidence type="ECO:0000256" key="8">
    <source>
        <dbReference type="ARBA" id="ARBA00022989"/>
    </source>
</evidence>
<dbReference type="InterPro" id="IPR036097">
    <property type="entry name" value="HisK_dim/P_sf"/>
</dbReference>
<dbReference type="SMART" id="SM00387">
    <property type="entry name" value="HATPase_c"/>
    <property type="match status" value="1"/>
</dbReference>
<dbReference type="RefSeq" id="WP_378057753.1">
    <property type="nucleotide sequence ID" value="NZ_JBHSIS010000009.1"/>
</dbReference>
<feature type="domain" description="HAMP" evidence="13">
    <location>
        <begin position="177"/>
        <end position="229"/>
    </location>
</feature>
<evidence type="ECO:0000256" key="7">
    <source>
        <dbReference type="ARBA" id="ARBA00022777"/>
    </source>
</evidence>
<keyword evidence="5" id="KW-0808">Transferase</keyword>
<dbReference type="InterPro" id="IPR003594">
    <property type="entry name" value="HATPase_dom"/>
</dbReference>
<feature type="transmembrane region" description="Helical" evidence="11">
    <location>
        <begin position="152"/>
        <end position="175"/>
    </location>
</feature>
<dbReference type="PANTHER" id="PTHR45436">
    <property type="entry name" value="SENSOR HISTIDINE KINASE YKOH"/>
    <property type="match status" value="1"/>
</dbReference>
<dbReference type="CDD" id="cd00075">
    <property type="entry name" value="HATPase"/>
    <property type="match status" value="1"/>
</dbReference>
<dbReference type="InterPro" id="IPR036890">
    <property type="entry name" value="HATPase_C_sf"/>
</dbReference>
<dbReference type="EC" id="2.7.13.3" evidence="3"/>
<comment type="caution">
    <text evidence="14">The sequence shown here is derived from an EMBL/GenBank/DDBJ whole genome shotgun (WGS) entry which is preliminary data.</text>
</comment>
<keyword evidence="4" id="KW-0597">Phosphoprotein</keyword>
<protein>
    <recommendedName>
        <fullName evidence="3">histidine kinase</fullName>
        <ecNumber evidence="3">2.7.13.3</ecNumber>
    </recommendedName>
</protein>
<keyword evidence="8 11" id="KW-1133">Transmembrane helix</keyword>
<dbReference type="InterPro" id="IPR005467">
    <property type="entry name" value="His_kinase_dom"/>
</dbReference>
<organism evidence="14 15">
    <name type="scientific">Actinophytocola glycyrrhizae</name>
    <dbReference type="NCBI Taxonomy" id="2044873"/>
    <lineage>
        <taxon>Bacteria</taxon>
        <taxon>Bacillati</taxon>
        <taxon>Actinomycetota</taxon>
        <taxon>Actinomycetes</taxon>
        <taxon>Pseudonocardiales</taxon>
        <taxon>Pseudonocardiaceae</taxon>
    </lineage>
</organism>
<proteinExistence type="predicted"/>
<comment type="subcellular location">
    <subcellularLocation>
        <location evidence="2">Cell membrane</location>
    </subcellularLocation>
</comment>
<dbReference type="CDD" id="cd00082">
    <property type="entry name" value="HisKA"/>
    <property type="match status" value="1"/>
</dbReference>
<dbReference type="Proteomes" id="UP001595859">
    <property type="component" value="Unassembled WGS sequence"/>
</dbReference>
<dbReference type="InterPro" id="IPR004358">
    <property type="entry name" value="Sig_transdc_His_kin-like_C"/>
</dbReference>
<dbReference type="Gene3D" id="6.10.340.10">
    <property type="match status" value="1"/>
</dbReference>
<dbReference type="PRINTS" id="PR00344">
    <property type="entry name" value="BCTRLSENSOR"/>
</dbReference>
<evidence type="ECO:0000256" key="6">
    <source>
        <dbReference type="ARBA" id="ARBA00022692"/>
    </source>
</evidence>
<dbReference type="SUPFAM" id="SSF47384">
    <property type="entry name" value="Homodimeric domain of signal transducing histidine kinase"/>
    <property type="match status" value="1"/>
</dbReference>
<dbReference type="PROSITE" id="PS50885">
    <property type="entry name" value="HAMP"/>
    <property type="match status" value="1"/>
</dbReference>
<evidence type="ECO:0000256" key="5">
    <source>
        <dbReference type="ARBA" id="ARBA00022679"/>
    </source>
</evidence>
<accession>A0ABV9S4M0</accession>
<dbReference type="InterPro" id="IPR050428">
    <property type="entry name" value="TCS_sensor_his_kinase"/>
</dbReference>
<dbReference type="Pfam" id="PF00672">
    <property type="entry name" value="HAMP"/>
    <property type="match status" value="1"/>
</dbReference>
<evidence type="ECO:0000313" key="14">
    <source>
        <dbReference type="EMBL" id="MFC4855784.1"/>
    </source>
</evidence>
<dbReference type="InterPro" id="IPR003661">
    <property type="entry name" value="HisK_dim/P_dom"/>
</dbReference>
<evidence type="ECO:0000256" key="9">
    <source>
        <dbReference type="ARBA" id="ARBA00023012"/>
    </source>
</evidence>
<dbReference type="Gene3D" id="3.30.565.10">
    <property type="entry name" value="Histidine kinase-like ATPase, C-terminal domain"/>
    <property type="match status" value="1"/>
</dbReference>
<sequence>MSLQRRVMLTFAAGAALVSLVLALSVYTVTRTYLTDQREQSVTRQANADAAFVDSRLRAPHAVPRTILEDLDPPTGTMALLRVDGRWHASEPGIGQDILPAELWPAGDVGFGTAAPVDIAGEPYLAVRHTLDAEVDFYEVAPLRELRSTLDVVHRVLVVCAVVATLGAALVGFWASRRLLRPLHQLASTAVQVADGDLDTRVPASRDRELTLIGDSVNRMVDSLQERIERERRFFGDVSHELRTPLTTLVTAVGVLNRYRDALPGRGDQALDLVETEVNHLHRLLEHLLALARAEAGLHQDEPETVSLGELLRNVLTDSGRPAELLTVRADTVVRGRKLALERAFVNLVDNADRHGGGLTGVTTGSDGARAVVFIDDSGPGVPEADRETIFERFTTGRSGRGATAGTGLGLALVAETLVAHGGDVRCVDRPGGGARMVVTLPAVAAEQDPP</sequence>
<evidence type="ECO:0000259" key="13">
    <source>
        <dbReference type="PROSITE" id="PS50885"/>
    </source>
</evidence>
<reference evidence="15" key="1">
    <citation type="journal article" date="2019" name="Int. J. Syst. Evol. Microbiol.">
        <title>The Global Catalogue of Microorganisms (GCM) 10K type strain sequencing project: providing services to taxonomists for standard genome sequencing and annotation.</title>
        <authorList>
            <consortium name="The Broad Institute Genomics Platform"/>
            <consortium name="The Broad Institute Genome Sequencing Center for Infectious Disease"/>
            <person name="Wu L."/>
            <person name="Ma J."/>
        </authorList>
    </citation>
    <scope>NUCLEOTIDE SEQUENCE [LARGE SCALE GENOMIC DNA]</scope>
    <source>
        <strain evidence="15">ZS-22-S1</strain>
    </source>
</reference>
<dbReference type="Gene3D" id="1.10.287.130">
    <property type="match status" value="1"/>
</dbReference>
<evidence type="ECO:0000259" key="12">
    <source>
        <dbReference type="PROSITE" id="PS50109"/>
    </source>
</evidence>
<keyword evidence="9" id="KW-0902">Two-component regulatory system</keyword>
<dbReference type="SUPFAM" id="SSF158472">
    <property type="entry name" value="HAMP domain-like"/>
    <property type="match status" value="1"/>
</dbReference>
<dbReference type="PANTHER" id="PTHR45436:SF5">
    <property type="entry name" value="SENSOR HISTIDINE KINASE TRCS"/>
    <property type="match status" value="1"/>
</dbReference>